<dbReference type="Proteomes" id="UP001528912">
    <property type="component" value="Unassembled WGS sequence"/>
</dbReference>
<dbReference type="Pfam" id="PF13439">
    <property type="entry name" value="Glyco_transf_4"/>
    <property type="match status" value="1"/>
</dbReference>
<evidence type="ECO:0000256" key="1">
    <source>
        <dbReference type="ARBA" id="ARBA00022676"/>
    </source>
</evidence>
<organism evidence="5 6">
    <name type="scientific">Luteipulveratus flavus</name>
    <dbReference type="NCBI Taxonomy" id="3031728"/>
    <lineage>
        <taxon>Bacteria</taxon>
        <taxon>Bacillati</taxon>
        <taxon>Actinomycetota</taxon>
        <taxon>Actinomycetes</taxon>
        <taxon>Micrococcales</taxon>
        <taxon>Dermacoccaceae</taxon>
        <taxon>Luteipulveratus</taxon>
    </lineage>
</organism>
<comment type="caution">
    <text evidence="5">The sequence shown here is derived from an EMBL/GenBank/DDBJ whole genome shotgun (WGS) entry which is preliminary data.</text>
</comment>
<evidence type="ECO:0000313" key="5">
    <source>
        <dbReference type="EMBL" id="MDF8264271.1"/>
    </source>
</evidence>
<protein>
    <submittedName>
        <fullName evidence="5">Glycosyltransferase</fullName>
        <ecNumber evidence="5">2.4.-.-</ecNumber>
    </submittedName>
</protein>
<evidence type="ECO:0000313" key="6">
    <source>
        <dbReference type="Proteomes" id="UP001528912"/>
    </source>
</evidence>
<dbReference type="Gene3D" id="3.40.50.2000">
    <property type="entry name" value="Glycogen Phosphorylase B"/>
    <property type="match status" value="2"/>
</dbReference>
<reference evidence="5 6" key="1">
    <citation type="submission" date="2023-03" db="EMBL/GenBank/DDBJ databases">
        <title>YIM 133296 draft genome.</title>
        <authorList>
            <person name="Xiong L."/>
        </authorList>
    </citation>
    <scope>NUCLEOTIDE SEQUENCE [LARGE SCALE GENOMIC DNA]</scope>
    <source>
        <strain evidence="5 6">YIM 133296</strain>
    </source>
</reference>
<dbReference type="GO" id="GO:0016757">
    <property type="term" value="F:glycosyltransferase activity"/>
    <property type="evidence" value="ECO:0007669"/>
    <property type="project" value="UniProtKB-KW"/>
</dbReference>
<evidence type="ECO:0000256" key="2">
    <source>
        <dbReference type="ARBA" id="ARBA00022679"/>
    </source>
</evidence>
<feature type="domain" description="Glycosyltransferase subfamily 4-like N-terminal" evidence="4">
    <location>
        <begin position="47"/>
        <end position="153"/>
    </location>
</feature>
<evidence type="ECO:0000259" key="4">
    <source>
        <dbReference type="Pfam" id="PF13439"/>
    </source>
</evidence>
<gene>
    <name evidence="5" type="ORF">P4R38_08465</name>
</gene>
<name>A0ABT6C5P7_9MICO</name>
<dbReference type="RefSeq" id="WP_275239007.1">
    <property type="nucleotide sequence ID" value="NZ_JARFJC010000031.1"/>
</dbReference>
<dbReference type="SUPFAM" id="SSF53756">
    <property type="entry name" value="UDP-Glycosyltransferase/glycogen phosphorylase"/>
    <property type="match status" value="1"/>
</dbReference>
<evidence type="ECO:0000256" key="3">
    <source>
        <dbReference type="SAM" id="MobiDB-lite"/>
    </source>
</evidence>
<keyword evidence="2 5" id="KW-0808">Transferase</keyword>
<dbReference type="EMBL" id="JAROAV010000027">
    <property type="protein sequence ID" value="MDF8264271.1"/>
    <property type="molecule type" value="Genomic_DNA"/>
</dbReference>
<dbReference type="InterPro" id="IPR028098">
    <property type="entry name" value="Glyco_trans_4-like_N"/>
</dbReference>
<proteinExistence type="predicted"/>
<keyword evidence="1 5" id="KW-0328">Glycosyltransferase</keyword>
<keyword evidence="6" id="KW-1185">Reference proteome</keyword>
<accession>A0ABT6C5P7</accession>
<feature type="region of interest" description="Disordered" evidence="3">
    <location>
        <begin position="30"/>
        <end position="53"/>
    </location>
</feature>
<dbReference type="EC" id="2.4.-.-" evidence="5"/>
<sequence length="349" mass="38407">MTALATHSAPGASARRPRVLHVPGEHRYVRHLAPPDPATDDDASRTPSPWRPADAWSPSWLRARRDELDVVHVHFGFEHLTQDEMAQWLETVAALGLRLVYTVHDIDNPNLRGQDHHHALVALLLAAADAVVTLTDGAAREVERRWRRRPEVIAHPHLVSSAWLAGQRIAPPRARPVVGVHVGALRANIDAVGALEAITTATAPYDVRVLARADALATAKDARLLAALTQLRRQGAQVNGRPPLPQHDLWRLLADLDVLVLPYRWATHSGWVEECHDLGVGVLASDCGYLTEQSPAVRTFGWADVDSGADITPLLDLALAGRVRADPEARRDQRLSIARRHADIYRSLT</sequence>